<dbReference type="Gene3D" id="1.10.630.10">
    <property type="entry name" value="Cytochrome P450"/>
    <property type="match status" value="1"/>
</dbReference>
<comment type="cofactor">
    <cofactor evidence="1">
        <name>heme</name>
        <dbReference type="ChEBI" id="CHEBI:30413"/>
    </cofactor>
</comment>
<keyword evidence="3" id="KW-0479">Metal-binding</keyword>
<dbReference type="InterPro" id="IPR036396">
    <property type="entry name" value="Cyt_P450_sf"/>
</dbReference>
<dbReference type="GO" id="GO:0004497">
    <property type="term" value="F:monooxygenase activity"/>
    <property type="evidence" value="ECO:0007669"/>
    <property type="project" value="InterPro"/>
</dbReference>
<keyword evidence="8" id="KW-1185">Reference proteome</keyword>
<evidence type="ECO:0000256" key="6">
    <source>
        <dbReference type="SAM" id="Phobius"/>
    </source>
</evidence>
<comment type="similarity">
    <text evidence="2">Belongs to the cytochrome P450 family.</text>
</comment>
<dbReference type="InterPro" id="IPR001128">
    <property type="entry name" value="Cyt_P450"/>
</dbReference>
<dbReference type="Proteomes" id="UP000078576">
    <property type="component" value="Unassembled WGS sequence"/>
</dbReference>
<keyword evidence="6" id="KW-1133">Transmembrane helix</keyword>
<dbReference type="GO" id="GO:0005506">
    <property type="term" value="F:iron ion binding"/>
    <property type="evidence" value="ECO:0007669"/>
    <property type="project" value="InterPro"/>
</dbReference>
<organism evidence="7 8">
    <name type="scientific">Cytospora mali</name>
    <name type="common">Apple Valsa canker fungus</name>
    <name type="synonym">Valsa mali</name>
    <dbReference type="NCBI Taxonomy" id="578113"/>
    <lineage>
        <taxon>Eukaryota</taxon>
        <taxon>Fungi</taxon>
        <taxon>Dikarya</taxon>
        <taxon>Ascomycota</taxon>
        <taxon>Pezizomycotina</taxon>
        <taxon>Sordariomycetes</taxon>
        <taxon>Sordariomycetidae</taxon>
        <taxon>Diaporthales</taxon>
        <taxon>Cytosporaceae</taxon>
        <taxon>Cytospora</taxon>
    </lineage>
</organism>
<protein>
    <submittedName>
        <fullName evidence="7">Ent-kaurene oxidase</fullName>
    </submittedName>
</protein>
<proteinExistence type="inferred from homology"/>
<feature type="transmembrane region" description="Helical" evidence="6">
    <location>
        <begin position="12"/>
        <end position="31"/>
    </location>
</feature>
<evidence type="ECO:0000313" key="7">
    <source>
        <dbReference type="EMBL" id="KUI58297.1"/>
    </source>
</evidence>
<dbReference type="OrthoDB" id="1844152at2759"/>
<evidence type="ECO:0000256" key="5">
    <source>
        <dbReference type="ARBA" id="ARBA00023004"/>
    </source>
</evidence>
<keyword evidence="6" id="KW-0812">Transmembrane</keyword>
<dbReference type="GO" id="GO:0016705">
    <property type="term" value="F:oxidoreductase activity, acting on paired donors, with incorporation or reduction of molecular oxygen"/>
    <property type="evidence" value="ECO:0007669"/>
    <property type="project" value="InterPro"/>
</dbReference>
<dbReference type="STRING" id="694573.A0A194V2Y6"/>
<keyword evidence="5" id="KW-0408">Iron</keyword>
<dbReference type="Pfam" id="PF00067">
    <property type="entry name" value="p450"/>
    <property type="match status" value="1"/>
</dbReference>
<reference evidence="8" key="1">
    <citation type="submission" date="2014-12" db="EMBL/GenBank/DDBJ databases">
        <title>Genome Sequence of Valsa Canker Pathogens Uncovers a Specific Adaption of Colonization on Woody Bark.</title>
        <authorList>
            <person name="Yin Z."/>
            <person name="Liu H."/>
            <person name="Gao X."/>
            <person name="Li Z."/>
            <person name="Song N."/>
            <person name="Ke X."/>
            <person name="Dai Q."/>
            <person name="Wu Y."/>
            <person name="Sun Y."/>
            <person name="Xu J.-R."/>
            <person name="Kang Z.K."/>
            <person name="Wang L."/>
            <person name="Huang L."/>
        </authorList>
    </citation>
    <scope>NUCLEOTIDE SEQUENCE [LARGE SCALE GENOMIC DNA]</scope>
    <source>
        <strain evidence="8">SXYL134</strain>
    </source>
</reference>
<dbReference type="PANTHER" id="PTHR46206">
    <property type="entry name" value="CYTOCHROME P450"/>
    <property type="match status" value="1"/>
</dbReference>
<accession>A0A194V2Y6</accession>
<name>A0A194V2Y6_CYTMA</name>
<evidence type="ECO:0000256" key="1">
    <source>
        <dbReference type="ARBA" id="ARBA00001971"/>
    </source>
</evidence>
<dbReference type="AlphaFoldDB" id="A0A194V2Y6"/>
<gene>
    <name evidence="7" type="ORF">VP1G_05609</name>
</gene>
<dbReference type="EMBL" id="KN714711">
    <property type="protein sequence ID" value="KUI58297.1"/>
    <property type="molecule type" value="Genomic_DNA"/>
</dbReference>
<dbReference type="SUPFAM" id="SSF48264">
    <property type="entry name" value="Cytochrome P450"/>
    <property type="match status" value="1"/>
</dbReference>
<keyword evidence="4" id="KW-0560">Oxidoreductase</keyword>
<dbReference type="CDD" id="cd11041">
    <property type="entry name" value="CYP503A1-like"/>
    <property type="match status" value="1"/>
</dbReference>
<evidence type="ECO:0000256" key="4">
    <source>
        <dbReference type="ARBA" id="ARBA00023002"/>
    </source>
</evidence>
<keyword evidence="6" id="KW-0472">Membrane</keyword>
<evidence type="ECO:0000313" key="8">
    <source>
        <dbReference type="Proteomes" id="UP000078576"/>
    </source>
</evidence>
<sequence length="400" mass="44923">MDFLTRGDLMAGFVLHAGLGLCVALVVSFLYQSTSGQKLPLHGAEYGIYPRRVLQYIYHAQSMYDKGYAKFKDALYRMTTADGEKVVVPLKYLEELRGKPEDQINNAKAHERKLPHITRRLAEEVERTLRAELPQHRDWTSINVNDHVSRIIAIVSGNILVGPPLCYDEEYLHAAMHYSRDISAAIRALKVWPRILRPVAQYFLPQVGVIRKYRKKAKTMLQPLIEEIRTTISKGNEAPDTVLAWMVEKSQEFQVDDDELANTQLVLIMAGIHTTNMTITHMLYDLAAYPECIKDLRDEITSVLAEHGGVLSSGALFQMKLLDSFMLESQRHNPIQMSESLFLFPHSVPPWAVGAGAPVTLNDGTQIPAGVIIEAPHVAIVQDPSFYPDPEAGVQPFPDP</sequence>
<evidence type="ECO:0000256" key="2">
    <source>
        <dbReference type="ARBA" id="ARBA00010617"/>
    </source>
</evidence>
<dbReference type="GO" id="GO:0020037">
    <property type="term" value="F:heme binding"/>
    <property type="evidence" value="ECO:0007669"/>
    <property type="project" value="InterPro"/>
</dbReference>
<evidence type="ECO:0000256" key="3">
    <source>
        <dbReference type="ARBA" id="ARBA00022723"/>
    </source>
</evidence>